<evidence type="ECO:0000256" key="1">
    <source>
        <dbReference type="ARBA" id="ARBA00004170"/>
    </source>
</evidence>
<feature type="domain" description="PPM-type phosphatase" evidence="7">
    <location>
        <begin position="27"/>
        <end position="273"/>
    </location>
</feature>
<comment type="subcellular location">
    <subcellularLocation>
        <location evidence="1">Membrane</location>
        <topology evidence="1">Peripheral membrane protein</topology>
    </subcellularLocation>
</comment>
<protein>
    <recommendedName>
        <fullName evidence="7">PPM-type phosphatase domain-containing protein</fullName>
    </recommendedName>
</protein>
<organism evidence="8 9">
    <name type="scientific">Stentor coeruleus</name>
    <dbReference type="NCBI Taxonomy" id="5963"/>
    <lineage>
        <taxon>Eukaryota</taxon>
        <taxon>Sar</taxon>
        <taxon>Alveolata</taxon>
        <taxon>Ciliophora</taxon>
        <taxon>Postciliodesmatophora</taxon>
        <taxon>Heterotrichea</taxon>
        <taxon>Heterotrichida</taxon>
        <taxon>Stentoridae</taxon>
        <taxon>Stentor</taxon>
    </lineage>
</organism>
<comment type="caution">
    <text evidence="8">The sequence shown here is derived from an EMBL/GenBank/DDBJ whole genome shotgun (WGS) entry which is preliminary data.</text>
</comment>
<evidence type="ECO:0000259" key="7">
    <source>
        <dbReference type="PROSITE" id="PS51746"/>
    </source>
</evidence>
<dbReference type="OrthoDB" id="10264738at2759"/>
<dbReference type="PROSITE" id="PS01032">
    <property type="entry name" value="PPM_1"/>
    <property type="match status" value="1"/>
</dbReference>
<evidence type="ECO:0000256" key="2">
    <source>
        <dbReference type="ARBA" id="ARBA00022723"/>
    </source>
</evidence>
<dbReference type="CDD" id="cd00143">
    <property type="entry name" value="PP2Cc"/>
    <property type="match status" value="1"/>
</dbReference>
<keyword evidence="2" id="KW-0479">Metal-binding</keyword>
<dbReference type="EMBL" id="MPUH01000903">
    <property type="protein sequence ID" value="OMJ72410.1"/>
    <property type="molecule type" value="Genomic_DNA"/>
</dbReference>
<evidence type="ECO:0000256" key="6">
    <source>
        <dbReference type="RuleBase" id="RU003465"/>
    </source>
</evidence>
<dbReference type="InterPro" id="IPR015655">
    <property type="entry name" value="PP2C"/>
</dbReference>
<dbReference type="GO" id="GO:0004722">
    <property type="term" value="F:protein serine/threonine phosphatase activity"/>
    <property type="evidence" value="ECO:0007669"/>
    <property type="project" value="InterPro"/>
</dbReference>
<keyword evidence="9" id="KW-1185">Reference proteome</keyword>
<dbReference type="InterPro" id="IPR001932">
    <property type="entry name" value="PPM-type_phosphatase-like_dom"/>
</dbReference>
<keyword evidence="5" id="KW-0472">Membrane</keyword>
<gene>
    <name evidence="8" type="ORF">SteCoe_29143</name>
</gene>
<name>A0A1R2B725_9CILI</name>
<dbReference type="SUPFAM" id="SSF81606">
    <property type="entry name" value="PP2C-like"/>
    <property type="match status" value="1"/>
</dbReference>
<evidence type="ECO:0000256" key="3">
    <source>
        <dbReference type="ARBA" id="ARBA00022801"/>
    </source>
</evidence>
<evidence type="ECO:0000256" key="5">
    <source>
        <dbReference type="ARBA" id="ARBA00023136"/>
    </source>
</evidence>
<evidence type="ECO:0000313" key="8">
    <source>
        <dbReference type="EMBL" id="OMJ72410.1"/>
    </source>
</evidence>
<dbReference type="Pfam" id="PF00481">
    <property type="entry name" value="PP2C"/>
    <property type="match status" value="1"/>
</dbReference>
<keyword evidence="4 6" id="KW-0904">Protein phosphatase</keyword>
<dbReference type="Gene3D" id="3.60.40.10">
    <property type="entry name" value="PPM-type phosphatase domain"/>
    <property type="match status" value="1"/>
</dbReference>
<dbReference type="GO" id="GO:0016020">
    <property type="term" value="C:membrane"/>
    <property type="evidence" value="ECO:0007669"/>
    <property type="project" value="UniProtKB-SubCell"/>
</dbReference>
<evidence type="ECO:0000313" key="9">
    <source>
        <dbReference type="Proteomes" id="UP000187209"/>
    </source>
</evidence>
<keyword evidence="3 6" id="KW-0378">Hydrolase</keyword>
<dbReference type="InterPro" id="IPR000222">
    <property type="entry name" value="PP2C_BS"/>
</dbReference>
<dbReference type="PANTHER" id="PTHR47992">
    <property type="entry name" value="PROTEIN PHOSPHATASE"/>
    <property type="match status" value="1"/>
</dbReference>
<sequence length="273" mass="30591">MSAYKNSLSVLEKLEEEYSKVGNSVMAYAYKEYSNRHFRTYMEDGHKIIDPYLGDSDQGYFSIFDGHGGKESMLYCKDRLHEELEKHIKMFPNDIECALVDSFESIDMELQNCGHVQVGTTATVALIRKEKRERVLYLANVGDSSAVLLSNNTAEIISYDHKATDRSEMLRVQNSGGSIFRGRLRGTLALTRSLGDHMLKSSGLSAEPTITRKILTPCHTMLVLASDGLWDVVTPTDLLAYKNFEPLDIASELIRYAVKCGSQDNISVIVISL</sequence>
<dbReference type="SMART" id="SM00331">
    <property type="entry name" value="PP2C_SIG"/>
    <property type="match status" value="1"/>
</dbReference>
<evidence type="ECO:0000256" key="4">
    <source>
        <dbReference type="ARBA" id="ARBA00022912"/>
    </source>
</evidence>
<dbReference type="SMART" id="SM00332">
    <property type="entry name" value="PP2Cc"/>
    <property type="match status" value="1"/>
</dbReference>
<proteinExistence type="inferred from homology"/>
<accession>A0A1R2B725</accession>
<dbReference type="Proteomes" id="UP000187209">
    <property type="component" value="Unassembled WGS sequence"/>
</dbReference>
<dbReference type="GO" id="GO:0046872">
    <property type="term" value="F:metal ion binding"/>
    <property type="evidence" value="ECO:0007669"/>
    <property type="project" value="UniProtKB-KW"/>
</dbReference>
<dbReference type="InterPro" id="IPR036457">
    <property type="entry name" value="PPM-type-like_dom_sf"/>
</dbReference>
<dbReference type="AlphaFoldDB" id="A0A1R2B725"/>
<dbReference type="PROSITE" id="PS51746">
    <property type="entry name" value="PPM_2"/>
    <property type="match status" value="1"/>
</dbReference>
<comment type="similarity">
    <text evidence="6">Belongs to the PP2C family.</text>
</comment>
<reference evidence="8 9" key="1">
    <citation type="submission" date="2016-11" db="EMBL/GenBank/DDBJ databases">
        <title>The macronuclear genome of Stentor coeruleus: a giant cell with tiny introns.</title>
        <authorList>
            <person name="Slabodnick M."/>
            <person name="Ruby J.G."/>
            <person name="Reiff S.B."/>
            <person name="Swart E.C."/>
            <person name="Gosai S."/>
            <person name="Prabakaran S."/>
            <person name="Witkowska E."/>
            <person name="Larue G.E."/>
            <person name="Fisher S."/>
            <person name="Freeman R.M."/>
            <person name="Gunawardena J."/>
            <person name="Chu W."/>
            <person name="Stover N.A."/>
            <person name="Gregory B.D."/>
            <person name="Nowacki M."/>
            <person name="Derisi J."/>
            <person name="Roy S.W."/>
            <person name="Marshall W.F."/>
            <person name="Sood P."/>
        </authorList>
    </citation>
    <scope>NUCLEOTIDE SEQUENCE [LARGE SCALE GENOMIC DNA]</scope>
    <source>
        <strain evidence="8">WM001</strain>
    </source>
</reference>